<name>A0ABT2NKD4_9RHOB</name>
<evidence type="ECO:0000313" key="3">
    <source>
        <dbReference type="Proteomes" id="UP001205601"/>
    </source>
</evidence>
<dbReference type="RefSeq" id="WP_261493971.1">
    <property type="nucleotide sequence ID" value="NZ_JAOCQF010000001.1"/>
</dbReference>
<reference evidence="3" key="1">
    <citation type="submission" date="2023-07" db="EMBL/GenBank/DDBJ databases">
        <title>Defluviimonas sediminis sp. nov., isolated from mangrove sediment.</title>
        <authorList>
            <person name="Liu L."/>
            <person name="Li J."/>
            <person name="Huang Y."/>
            <person name="Pan J."/>
            <person name="Li M."/>
        </authorList>
    </citation>
    <scope>NUCLEOTIDE SEQUENCE [LARGE SCALE GENOMIC DNA]</scope>
    <source>
        <strain evidence="3">FT324</strain>
    </source>
</reference>
<organism evidence="2 3">
    <name type="scientific">Albidovulum sediminis</name>
    <dbReference type="NCBI Taxonomy" id="3066345"/>
    <lineage>
        <taxon>Bacteria</taxon>
        <taxon>Pseudomonadati</taxon>
        <taxon>Pseudomonadota</taxon>
        <taxon>Alphaproteobacteria</taxon>
        <taxon>Rhodobacterales</taxon>
        <taxon>Paracoccaceae</taxon>
        <taxon>Albidovulum</taxon>
    </lineage>
</organism>
<keyword evidence="3" id="KW-1185">Reference proteome</keyword>
<gene>
    <name evidence="2" type="ORF">N5I32_03340</name>
</gene>
<keyword evidence="1" id="KW-0732">Signal</keyword>
<dbReference type="EMBL" id="JAOCQF010000001">
    <property type="protein sequence ID" value="MCT8328543.1"/>
    <property type="molecule type" value="Genomic_DNA"/>
</dbReference>
<dbReference type="Proteomes" id="UP001205601">
    <property type="component" value="Unassembled WGS sequence"/>
</dbReference>
<proteinExistence type="predicted"/>
<evidence type="ECO:0000313" key="2">
    <source>
        <dbReference type="EMBL" id="MCT8328543.1"/>
    </source>
</evidence>
<evidence type="ECO:0000256" key="1">
    <source>
        <dbReference type="SAM" id="SignalP"/>
    </source>
</evidence>
<feature type="chain" id="PRO_5047018755" description="Lipoprotein" evidence="1">
    <location>
        <begin position="23"/>
        <end position="138"/>
    </location>
</feature>
<accession>A0ABT2NKD4</accession>
<comment type="caution">
    <text evidence="2">The sequence shown here is derived from an EMBL/GenBank/DDBJ whole genome shotgun (WGS) entry which is preliminary data.</text>
</comment>
<protein>
    <recommendedName>
        <fullName evidence="4">Lipoprotein</fullName>
    </recommendedName>
</protein>
<sequence>MARGLLPLALVAGLMAGPGACAPAPAPAERGEAAAFAPAYGAIAASMLDTGLQGVRVTMEGARGPADADAYARCASVGYALGNGAKFLRHIRTNIDEEGGIWHADAVYTVSPDLPEGVQVIDAETAAAECADQGIPTV</sequence>
<evidence type="ECO:0008006" key="4">
    <source>
        <dbReference type="Google" id="ProtNLM"/>
    </source>
</evidence>
<feature type="signal peptide" evidence="1">
    <location>
        <begin position="1"/>
        <end position="22"/>
    </location>
</feature>